<evidence type="ECO:0000313" key="3">
    <source>
        <dbReference type="Proteomes" id="UP000034103"/>
    </source>
</evidence>
<feature type="domain" description="HicB-like antitoxin of toxin-antitoxin system" evidence="1">
    <location>
        <begin position="5"/>
        <end position="49"/>
    </location>
</feature>
<accession>A0A0F6U0T5</accession>
<dbReference type="PATRIC" id="fig|1641812.3.peg.46"/>
<sequence>MKWRVILEPDPDTNEWAIWCPELPGCTSAGITQEEALKNIREAIELYLQPDAIDLLPGAVIREVMVG</sequence>
<name>A0A0F6U0T5_MICAE</name>
<dbReference type="Pfam" id="PF15919">
    <property type="entry name" value="HicB_lk_antitox"/>
    <property type="match status" value="1"/>
</dbReference>
<dbReference type="PANTHER" id="PTHR34504">
    <property type="entry name" value="ANTITOXIN HICB"/>
    <property type="match status" value="1"/>
</dbReference>
<evidence type="ECO:0000313" key="2">
    <source>
        <dbReference type="EMBL" id="AKE62409.1"/>
    </source>
</evidence>
<dbReference type="InterPro" id="IPR031807">
    <property type="entry name" value="HicB-like"/>
</dbReference>
<dbReference type="HOGENOM" id="CLU_114047_2_0_3"/>
<dbReference type="InterPro" id="IPR035069">
    <property type="entry name" value="TTHA1013/TTHA0281-like"/>
</dbReference>
<dbReference type="PANTHER" id="PTHR34504:SF2">
    <property type="entry name" value="UPF0150 PROTEIN SSL0259"/>
    <property type="match status" value="1"/>
</dbReference>
<proteinExistence type="predicted"/>
<evidence type="ECO:0000259" key="1">
    <source>
        <dbReference type="Pfam" id="PF15919"/>
    </source>
</evidence>
<dbReference type="Gene3D" id="3.30.160.250">
    <property type="match status" value="1"/>
</dbReference>
<dbReference type="SUPFAM" id="SSF143100">
    <property type="entry name" value="TTHA1013/TTHA0281-like"/>
    <property type="match status" value="1"/>
</dbReference>
<organism evidence="2 3">
    <name type="scientific">Microcystis aeruginosa NIES-2549</name>
    <dbReference type="NCBI Taxonomy" id="1641812"/>
    <lineage>
        <taxon>Bacteria</taxon>
        <taxon>Bacillati</taxon>
        <taxon>Cyanobacteriota</taxon>
        <taxon>Cyanophyceae</taxon>
        <taxon>Oscillatoriophycideae</taxon>
        <taxon>Chroococcales</taxon>
        <taxon>Microcystaceae</taxon>
        <taxon>Microcystis</taxon>
    </lineage>
</organism>
<reference evidence="2 3" key="1">
    <citation type="journal article" date="2015" name="Genome Announc.">
        <title>Complete Genome Sequence of Microcystis aeruginosa NIES-2549, a Bloom-Forming Cyanobacterium from Lake Kasumigaura, Japan.</title>
        <authorList>
            <person name="Yamaguchi H."/>
            <person name="Suzuki S."/>
            <person name="Tanabe Y."/>
            <person name="Osana Y."/>
            <person name="Shimura Y."/>
            <person name="Ishida K."/>
            <person name="Kawachi M."/>
        </authorList>
    </citation>
    <scope>NUCLEOTIDE SEQUENCE [LARGE SCALE GENOMIC DNA]</scope>
    <source>
        <strain evidence="2 3">NIES-2549</strain>
    </source>
</reference>
<dbReference type="AlphaFoldDB" id="A0A0F6U0T5"/>
<dbReference type="InterPro" id="IPR051404">
    <property type="entry name" value="TA_system_antitoxin"/>
</dbReference>
<gene>
    <name evidence="2" type="ORF">MYAER_0045</name>
</gene>
<dbReference type="RefSeq" id="WP_046660478.1">
    <property type="nucleotide sequence ID" value="NZ_CP011304.1"/>
</dbReference>
<protein>
    <recommendedName>
        <fullName evidence="1">HicB-like antitoxin of toxin-antitoxin system domain-containing protein</fullName>
    </recommendedName>
</protein>
<dbReference type="Proteomes" id="UP000034103">
    <property type="component" value="Chromosome"/>
</dbReference>
<dbReference type="EMBL" id="CP011304">
    <property type="protein sequence ID" value="AKE62409.1"/>
    <property type="molecule type" value="Genomic_DNA"/>
</dbReference>